<keyword evidence="5" id="KW-1185">Reference proteome</keyword>
<dbReference type="InterPro" id="IPR051932">
    <property type="entry name" value="Bact_StressResp_Reg"/>
</dbReference>
<name>A0A2S9XKH4_9BACT</name>
<dbReference type="Pfam" id="PF01740">
    <property type="entry name" value="STAS"/>
    <property type="match status" value="1"/>
</dbReference>
<dbReference type="Pfam" id="PF08448">
    <property type="entry name" value="PAS_4"/>
    <property type="match status" value="1"/>
</dbReference>
<dbReference type="Gene3D" id="3.30.750.24">
    <property type="entry name" value="STAS domain"/>
    <property type="match status" value="1"/>
</dbReference>
<dbReference type="Proteomes" id="UP000237968">
    <property type="component" value="Unassembled WGS sequence"/>
</dbReference>
<accession>A0A2S9XKH4</accession>
<dbReference type="OrthoDB" id="5500735at2"/>
<evidence type="ECO:0000259" key="2">
    <source>
        <dbReference type="PROSITE" id="PS50112"/>
    </source>
</evidence>
<dbReference type="InterPro" id="IPR000014">
    <property type="entry name" value="PAS"/>
</dbReference>
<dbReference type="PROSITE" id="PS50112">
    <property type="entry name" value="PAS"/>
    <property type="match status" value="1"/>
</dbReference>
<evidence type="ECO:0000259" key="3">
    <source>
        <dbReference type="PROSITE" id="PS50801"/>
    </source>
</evidence>
<keyword evidence="1" id="KW-0597">Phosphoprotein</keyword>
<dbReference type="PROSITE" id="PS50801">
    <property type="entry name" value="STAS"/>
    <property type="match status" value="1"/>
</dbReference>
<dbReference type="EMBL" id="PVNK01000186">
    <property type="protein sequence ID" value="PRP93386.1"/>
    <property type="molecule type" value="Genomic_DNA"/>
</dbReference>
<dbReference type="Gene3D" id="3.30.450.20">
    <property type="entry name" value="PAS domain"/>
    <property type="match status" value="2"/>
</dbReference>
<dbReference type="SUPFAM" id="SSF52091">
    <property type="entry name" value="SpoIIaa-like"/>
    <property type="match status" value="1"/>
</dbReference>
<dbReference type="InterPro" id="IPR013656">
    <property type="entry name" value="PAS_4"/>
</dbReference>
<dbReference type="InterPro" id="IPR036513">
    <property type="entry name" value="STAS_dom_sf"/>
</dbReference>
<dbReference type="RefSeq" id="WP_106393567.1">
    <property type="nucleotide sequence ID" value="NZ_PVNK01000186.1"/>
</dbReference>
<feature type="domain" description="STAS" evidence="3">
    <location>
        <begin position="260"/>
        <end position="371"/>
    </location>
</feature>
<evidence type="ECO:0000256" key="1">
    <source>
        <dbReference type="ARBA" id="ARBA00022553"/>
    </source>
</evidence>
<proteinExistence type="predicted"/>
<dbReference type="PANTHER" id="PTHR33745">
    <property type="entry name" value="RSBT ANTAGONIST PROTEIN RSBS-RELATED"/>
    <property type="match status" value="1"/>
</dbReference>
<organism evidence="4 5">
    <name type="scientific">Enhygromyxa salina</name>
    <dbReference type="NCBI Taxonomy" id="215803"/>
    <lineage>
        <taxon>Bacteria</taxon>
        <taxon>Pseudomonadati</taxon>
        <taxon>Myxococcota</taxon>
        <taxon>Polyangia</taxon>
        <taxon>Nannocystales</taxon>
        <taxon>Nannocystaceae</taxon>
        <taxon>Enhygromyxa</taxon>
    </lineage>
</organism>
<sequence length="377" mass="41257">MSADASNDFFEFCPSLLFVADERGTLLHWSKALTERFRSRLTHNPTLASLAAPDDSEAVTGFLRTLAESELPVSCRFRVPDEGEGHTQVRCEARRAPNGSIHGVIEVVPPADADDDADDDGDLLAARVERKLLRTIMDTLDIVLWAIDTTGKFIYHDGKAVTTAGVTPGQYLGKKVFDLYPLDLHAPIADALAGKPSHDTSKAHDICWETWFIPLANTAGETEYCVGLSLDVTNVVRTELELKRQLATIQDQQRAILELSAPLIEVWDKVLTVPLVGTIDNERANDLIERLLVEVGRANVRFAIVDLTGVDALDTATASHILRLLDSLRLLGVEGLITGISPRVAQTMAGLGIDLGVVTTRRTLRNGLRYCMEALRA</sequence>
<protein>
    <submittedName>
        <fullName evidence="4">RsbT co-antagonist protein RsbRA</fullName>
    </submittedName>
</protein>
<dbReference type="AlphaFoldDB" id="A0A2S9XKH4"/>
<dbReference type="SUPFAM" id="SSF55785">
    <property type="entry name" value="PYP-like sensor domain (PAS domain)"/>
    <property type="match status" value="2"/>
</dbReference>
<evidence type="ECO:0000313" key="4">
    <source>
        <dbReference type="EMBL" id="PRP93386.1"/>
    </source>
</evidence>
<comment type="caution">
    <text evidence="4">The sequence shown here is derived from an EMBL/GenBank/DDBJ whole genome shotgun (WGS) entry which is preliminary data.</text>
</comment>
<evidence type="ECO:0000313" key="5">
    <source>
        <dbReference type="Proteomes" id="UP000237968"/>
    </source>
</evidence>
<dbReference type="PANTHER" id="PTHR33745:SF3">
    <property type="entry name" value="RSBT CO-ANTAGONIST PROTEIN RSBRC"/>
    <property type="match status" value="1"/>
</dbReference>
<reference evidence="4 5" key="1">
    <citation type="submission" date="2018-03" db="EMBL/GenBank/DDBJ databases">
        <title>Draft Genome Sequences of the Obligatory Marine Myxobacteria Enhygromyxa salina SWB005.</title>
        <authorList>
            <person name="Poehlein A."/>
            <person name="Moghaddam J.A."/>
            <person name="Harms H."/>
            <person name="Alanjari M."/>
            <person name="Koenig G.M."/>
            <person name="Daniel R."/>
            <person name="Schaeberle T.F."/>
        </authorList>
    </citation>
    <scope>NUCLEOTIDE SEQUENCE [LARGE SCALE GENOMIC DNA]</scope>
    <source>
        <strain evidence="4 5">SWB005</strain>
    </source>
</reference>
<dbReference type="InterPro" id="IPR002645">
    <property type="entry name" value="STAS_dom"/>
</dbReference>
<gene>
    <name evidence="4" type="primary">rsbRA_5</name>
    <name evidence="4" type="ORF">ENSA5_42850</name>
</gene>
<dbReference type="SMART" id="SM00091">
    <property type="entry name" value="PAS"/>
    <property type="match status" value="2"/>
</dbReference>
<dbReference type="CDD" id="cd07041">
    <property type="entry name" value="STAS_RsbR_RsbS_like"/>
    <property type="match status" value="1"/>
</dbReference>
<feature type="domain" description="PAS" evidence="2">
    <location>
        <begin position="129"/>
        <end position="180"/>
    </location>
</feature>
<dbReference type="InterPro" id="IPR035965">
    <property type="entry name" value="PAS-like_dom_sf"/>
</dbReference>